<feature type="compositionally biased region" description="Low complexity" evidence="9">
    <location>
        <begin position="27"/>
        <end position="38"/>
    </location>
</feature>
<dbReference type="SUPFAM" id="SSF46689">
    <property type="entry name" value="Homeodomain-like"/>
    <property type="match status" value="1"/>
</dbReference>
<evidence type="ECO:0000256" key="8">
    <source>
        <dbReference type="RuleBase" id="RU000682"/>
    </source>
</evidence>
<protein>
    <submittedName>
        <fullName evidence="11">Pituitary homeobox 1</fullName>
    </submittedName>
</protein>
<accession>A0A1W0WJZ3</accession>
<feature type="DNA-binding region" description="Homeobox" evidence="7">
    <location>
        <begin position="148"/>
        <end position="207"/>
    </location>
</feature>
<evidence type="ECO:0000313" key="12">
    <source>
        <dbReference type="Proteomes" id="UP000192578"/>
    </source>
</evidence>
<evidence type="ECO:0000256" key="6">
    <source>
        <dbReference type="ARBA" id="ARBA00023242"/>
    </source>
</evidence>
<keyword evidence="6 7" id="KW-0539">Nucleus</keyword>
<evidence type="ECO:0000259" key="10">
    <source>
        <dbReference type="PROSITE" id="PS50071"/>
    </source>
</evidence>
<evidence type="ECO:0000256" key="1">
    <source>
        <dbReference type="ARBA" id="ARBA00004123"/>
    </source>
</evidence>
<proteinExistence type="inferred from homology"/>
<dbReference type="PANTHER" id="PTHR45882:SF3">
    <property type="entry name" value="PITUITARY HOMEOBOX HOMOLOG PTX1"/>
    <property type="match status" value="1"/>
</dbReference>
<dbReference type="GO" id="GO:0009653">
    <property type="term" value="P:anatomical structure morphogenesis"/>
    <property type="evidence" value="ECO:0007669"/>
    <property type="project" value="TreeGrafter"/>
</dbReference>
<dbReference type="CDD" id="cd00086">
    <property type="entry name" value="homeodomain"/>
    <property type="match status" value="1"/>
</dbReference>
<comment type="caution">
    <text evidence="11">The sequence shown here is derived from an EMBL/GenBank/DDBJ whole genome shotgun (WGS) entry which is preliminary data.</text>
</comment>
<sequence>MDPLYNMSMDFAHSSNRAVDAAERIRQPQPQTHIQIQSHHQHHHSHATANSSTGFCQISSGFQATHKIGRHPMNLPQSSSTAAFCVEQRAAANTSCAIPGSANKSGGLSGANAVEARNISDGGREDKRSEDEAAADSDEEAKRKLKRQRRQRTHFTSQQLQDLEAVFSRNRYPDMQTREEIAMWTSLTEPRVRVWFKNRRAKWRKRERNMGESAYKNGTFNPAAQVAAAAQFNSFIPSFPSHHHSQFGVAGGEANCVDPSTAAAYYSNLGPIYHHTNNNWASKLHHNPLSSGKSNTFPWASAAACFNNSAAQNIAASSSALVDAQAQLNPYVNCPPTSYVTATSSPANSSIYAPSAHSTYYHNNSAQTSPAVRSKVKCTTVTGNVPAFLPYGHSNSGRVESDTANNVSLAHI</sequence>
<name>A0A1W0WJZ3_HYPEX</name>
<keyword evidence="5 7" id="KW-0371">Homeobox</keyword>
<dbReference type="OrthoDB" id="6159439at2759"/>
<dbReference type="EMBL" id="MTYJ01000088">
    <property type="protein sequence ID" value="OQV15516.1"/>
    <property type="molecule type" value="Genomic_DNA"/>
</dbReference>
<dbReference type="AlphaFoldDB" id="A0A1W0WJZ3"/>
<dbReference type="GO" id="GO:0000981">
    <property type="term" value="F:DNA-binding transcription factor activity, RNA polymerase II-specific"/>
    <property type="evidence" value="ECO:0007669"/>
    <property type="project" value="InterPro"/>
</dbReference>
<dbReference type="InterPro" id="IPR001356">
    <property type="entry name" value="HD"/>
</dbReference>
<keyword evidence="12" id="KW-1185">Reference proteome</keyword>
<dbReference type="Pfam" id="PF00046">
    <property type="entry name" value="Homeodomain"/>
    <property type="match status" value="1"/>
</dbReference>
<dbReference type="Proteomes" id="UP000192578">
    <property type="component" value="Unassembled WGS sequence"/>
</dbReference>
<dbReference type="Gene3D" id="1.10.10.60">
    <property type="entry name" value="Homeodomain-like"/>
    <property type="match status" value="1"/>
</dbReference>
<comment type="subcellular location">
    <subcellularLocation>
        <location evidence="1 7 8">Nucleus</location>
    </subcellularLocation>
</comment>
<feature type="region of interest" description="Disordered" evidence="9">
    <location>
        <begin position="26"/>
        <end position="52"/>
    </location>
</feature>
<feature type="region of interest" description="Disordered" evidence="9">
    <location>
        <begin position="117"/>
        <end position="157"/>
    </location>
</feature>
<keyword evidence="4 7" id="KW-0238">DNA-binding</keyword>
<gene>
    <name evidence="11" type="ORF">BV898_10382</name>
</gene>
<dbReference type="SMART" id="SM00389">
    <property type="entry name" value="HOX"/>
    <property type="match status" value="1"/>
</dbReference>
<evidence type="ECO:0000313" key="11">
    <source>
        <dbReference type="EMBL" id="OQV15516.1"/>
    </source>
</evidence>
<dbReference type="InterPro" id="IPR009057">
    <property type="entry name" value="Homeodomain-like_sf"/>
</dbReference>
<dbReference type="GO" id="GO:0005634">
    <property type="term" value="C:nucleus"/>
    <property type="evidence" value="ECO:0007669"/>
    <property type="project" value="UniProtKB-SubCell"/>
</dbReference>
<evidence type="ECO:0000256" key="5">
    <source>
        <dbReference type="ARBA" id="ARBA00023155"/>
    </source>
</evidence>
<dbReference type="InterPro" id="IPR017970">
    <property type="entry name" value="Homeobox_CS"/>
</dbReference>
<dbReference type="PROSITE" id="PS00027">
    <property type="entry name" value="HOMEOBOX_1"/>
    <property type="match status" value="1"/>
</dbReference>
<evidence type="ECO:0000256" key="9">
    <source>
        <dbReference type="SAM" id="MobiDB-lite"/>
    </source>
</evidence>
<dbReference type="PANTHER" id="PTHR45882">
    <property type="entry name" value="PITUITARY HOMEOBOX HOMOLOG PTX1"/>
    <property type="match status" value="1"/>
</dbReference>
<feature type="domain" description="Homeobox" evidence="10">
    <location>
        <begin position="146"/>
        <end position="206"/>
    </location>
</feature>
<dbReference type="GO" id="GO:0000978">
    <property type="term" value="F:RNA polymerase II cis-regulatory region sequence-specific DNA binding"/>
    <property type="evidence" value="ECO:0007669"/>
    <property type="project" value="TreeGrafter"/>
</dbReference>
<keyword evidence="3" id="KW-0217">Developmental protein</keyword>
<evidence type="ECO:0000256" key="2">
    <source>
        <dbReference type="ARBA" id="ARBA00006503"/>
    </source>
</evidence>
<organism evidence="11 12">
    <name type="scientific">Hypsibius exemplaris</name>
    <name type="common">Freshwater tardigrade</name>
    <dbReference type="NCBI Taxonomy" id="2072580"/>
    <lineage>
        <taxon>Eukaryota</taxon>
        <taxon>Metazoa</taxon>
        <taxon>Ecdysozoa</taxon>
        <taxon>Tardigrada</taxon>
        <taxon>Eutardigrada</taxon>
        <taxon>Parachela</taxon>
        <taxon>Hypsibioidea</taxon>
        <taxon>Hypsibiidae</taxon>
        <taxon>Hypsibius</taxon>
    </lineage>
</organism>
<evidence type="ECO:0000256" key="3">
    <source>
        <dbReference type="ARBA" id="ARBA00022473"/>
    </source>
</evidence>
<dbReference type="PROSITE" id="PS50071">
    <property type="entry name" value="HOMEOBOX_2"/>
    <property type="match status" value="1"/>
</dbReference>
<evidence type="ECO:0000256" key="4">
    <source>
        <dbReference type="ARBA" id="ARBA00023125"/>
    </source>
</evidence>
<evidence type="ECO:0000256" key="7">
    <source>
        <dbReference type="PROSITE-ProRule" id="PRU00108"/>
    </source>
</evidence>
<comment type="similarity">
    <text evidence="2">Belongs to the paired homeobox family. Bicoid subfamily.</text>
</comment>
<dbReference type="FunFam" id="1.10.10.60:FF:000679">
    <property type="entry name" value="Homeobox protein aristaless"/>
    <property type="match status" value="1"/>
</dbReference>
<reference evidence="12" key="1">
    <citation type="submission" date="2017-01" db="EMBL/GenBank/DDBJ databases">
        <title>Comparative genomics of anhydrobiosis in the tardigrade Hypsibius dujardini.</title>
        <authorList>
            <person name="Yoshida Y."/>
            <person name="Koutsovoulos G."/>
            <person name="Laetsch D."/>
            <person name="Stevens L."/>
            <person name="Kumar S."/>
            <person name="Horikawa D."/>
            <person name="Ishino K."/>
            <person name="Komine S."/>
            <person name="Tomita M."/>
            <person name="Blaxter M."/>
            <person name="Arakawa K."/>
        </authorList>
    </citation>
    <scope>NUCLEOTIDE SEQUENCE [LARGE SCALE GENOMIC DNA]</scope>
    <source>
        <strain evidence="12">Z151</strain>
    </source>
</reference>
<feature type="compositionally biased region" description="Basic residues" evidence="9">
    <location>
        <begin position="143"/>
        <end position="153"/>
    </location>
</feature>
<feature type="compositionally biased region" description="Basic and acidic residues" evidence="9">
    <location>
        <begin position="122"/>
        <end position="131"/>
    </location>
</feature>